<dbReference type="EMBL" id="SRYA01000056">
    <property type="protein sequence ID" value="TGY91495.1"/>
    <property type="molecule type" value="Genomic_DNA"/>
</dbReference>
<name>A0AC61RS37_9FIRM</name>
<protein>
    <submittedName>
        <fullName evidence="1">DUF1292 domain-containing protein</fullName>
    </submittedName>
</protein>
<comment type="caution">
    <text evidence="1">The sequence shown here is derived from an EMBL/GenBank/DDBJ whole genome shotgun (WGS) entry which is preliminary data.</text>
</comment>
<proteinExistence type="predicted"/>
<gene>
    <name evidence="1" type="ORF">E5329_20950</name>
</gene>
<accession>A0AC61RS37</accession>
<organism evidence="1 2">
    <name type="scientific">Petralouisia muris</name>
    <dbReference type="NCBI Taxonomy" id="3032872"/>
    <lineage>
        <taxon>Bacteria</taxon>
        <taxon>Bacillati</taxon>
        <taxon>Bacillota</taxon>
        <taxon>Clostridia</taxon>
        <taxon>Lachnospirales</taxon>
        <taxon>Lachnospiraceae</taxon>
        <taxon>Petralouisia</taxon>
    </lineage>
</organism>
<evidence type="ECO:0000313" key="1">
    <source>
        <dbReference type="EMBL" id="TGY91495.1"/>
    </source>
</evidence>
<sequence length="86" mass="10114">MEKIIFQAPKNGESVEFYVLEQTKINGQNYLLVTEEEEGDCDAFILKELSQEENEEAMYEMVESEEELEYISRVFGEILEDIDFTM</sequence>
<dbReference type="Proteomes" id="UP000304953">
    <property type="component" value="Unassembled WGS sequence"/>
</dbReference>
<reference evidence="1" key="1">
    <citation type="submission" date="2019-04" db="EMBL/GenBank/DDBJ databases">
        <title>Microbes associate with the intestines of laboratory mice.</title>
        <authorList>
            <person name="Navarre W."/>
            <person name="Wong E."/>
            <person name="Huang K."/>
            <person name="Tropini C."/>
            <person name="Ng K."/>
            <person name="Yu B."/>
        </authorList>
    </citation>
    <scope>NUCLEOTIDE SEQUENCE</scope>
    <source>
        <strain evidence="1">NM01_1-7b</strain>
    </source>
</reference>
<keyword evidence="2" id="KW-1185">Reference proteome</keyword>
<evidence type="ECO:0000313" key="2">
    <source>
        <dbReference type="Proteomes" id="UP000304953"/>
    </source>
</evidence>